<evidence type="ECO:0000313" key="4">
    <source>
        <dbReference type="EMBL" id="KAJ5403720.1"/>
    </source>
</evidence>
<comment type="similarity">
    <text evidence="2">Belongs to the NAD(P)-dependent epimerase/dehydratase family. Dihydroflavonol-4-reductase subfamily.</text>
</comment>
<dbReference type="RefSeq" id="XP_056490962.1">
    <property type="nucleotide sequence ID" value="XM_056628228.1"/>
</dbReference>
<dbReference type="GeneID" id="81367208"/>
<reference evidence="4" key="2">
    <citation type="journal article" date="2023" name="IMA Fungus">
        <title>Comparative genomic study of the Penicillium genus elucidates a diverse pangenome and 15 lateral gene transfer events.</title>
        <authorList>
            <person name="Petersen C."/>
            <person name="Sorensen T."/>
            <person name="Nielsen M.R."/>
            <person name="Sondergaard T.E."/>
            <person name="Sorensen J.L."/>
            <person name="Fitzpatrick D.A."/>
            <person name="Frisvad J.C."/>
            <person name="Nielsen K.L."/>
        </authorList>
    </citation>
    <scope>NUCLEOTIDE SEQUENCE</scope>
    <source>
        <strain evidence="4">IBT 29677</strain>
    </source>
</reference>
<accession>A0A9X0BBI5</accession>
<dbReference type="EMBL" id="JAPZBU010000005">
    <property type="protein sequence ID" value="KAJ5403720.1"/>
    <property type="molecule type" value="Genomic_DNA"/>
</dbReference>
<dbReference type="SUPFAM" id="SSF51735">
    <property type="entry name" value="NAD(P)-binding Rossmann-fold domains"/>
    <property type="match status" value="1"/>
</dbReference>
<gene>
    <name evidence="4" type="ORF">N7509_003591</name>
</gene>
<dbReference type="PANTHER" id="PTHR10366:SF812">
    <property type="entry name" value="VPS9 DOMAIN-CONTAINING PROTEIN"/>
    <property type="match status" value="1"/>
</dbReference>
<comment type="caution">
    <text evidence="4">The sequence shown here is derived from an EMBL/GenBank/DDBJ whole genome shotgun (WGS) entry which is preliminary data.</text>
</comment>
<dbReference type="OrthoDB" id="2735536at2759"/>
<dbReference type="InterPro" id="IPR001509">
    <property type="entry name" value="Epimerase_deHydtase"/>
</dbReference>
<dbReference type="Gene3D" id="3.40.50.720">
    <property type="entry name" value="NAD(P)-binding Rossmann-like Domain"/>
    <property type="match status" value="1"/>
</dbReference>
<organism evidence="4 5">
    <name type="scientific">Penicillium cosmopolitanum</name>
    <dbReference type="NCBI Taxonomy" id="1131564"/>
    <lineage>
        <taxon>Eukaryota</taxon>
        <taxon>Fungi</taxon>
        <taxon>Dikarya</taxon>
        <taxon>Ascomycota</taxon>
        <taxon>Pezizomycotina</taxon>
        <taxon>Eurotiomycetes</taxon>
        <taxon>Eurotiomycetidae</taxon>
        <taxon>Eurotiales</taxon>
        <taxon>Aspergillaceae</taxon>
        <taxon>Penicillium</taxon>
    </lineage>
</organism>
<dbReference type="Proteomes" id="UP001147747">
    <property type="component" value="Unassembled WGS sequence"/>
</dbReference>
<sequence>MAGELIFITGATGFIGSATALAALKAGYRLRICLRKPSQDLEALFSEYKEQIEYVTVADLTDESAFSGKLDGADYVLHLASPLPHGTNKDTYFGPAVKGTTAILHEATKVPSIKKVVVTASMASLIPLAGVPVGGVIKEDNDWDFSVDETADFNNPADPAGTAFKLYHASKLLANNAAWEFWKNSKPHYSLVSLHPSFVLGRNLVQTSAKDIEKGSNAGLWKGIMAGVATPMVTGVHIQDVADAQIKALSPSIPDGSKYLISGNKASWKEIAQIVRRDYPNIGAKIATELEIEGESTPMDTSKAEKELGIKWRSLEEMVHDLLDRQLEFSENLN</sequence>
<evidence type="ECO:0000259" key="3">
    <source>
        <dbReference type="Pfam" id="PF01370"/>
    </source>
</evidence>
<dbReference type="AlphaFoldDB" id="A0A9X0BBI5"/>
<proteinExistence type="inferred from homology"/>
<dbReference type="PANTHER" id="PTHR10366">
    <property type="entry name" value="NAD DEPENDENT EPIMERASE/DEHYDRATASE"/>
    <property type="match status" value="1"/>
</dbReference>
<evidence type="ECO:0000256" key="2">
    <source>
        <dbReference type="ARBA" id="ARBA00023445"/>
    </source>
</evidence>
<dbReference type="GO" id="GO:0016616">
    <property type="term" value="F:oxidoreductase activity, acting on the CH-OH group of donors, NAD or NADP as acceptor"/>
    <property type="evidence" value="ECO:0007669"/>
    <property type="project" value="TreeGrafter"/>
</dbReference>
<dbReference type="InterPro" id="IPR050425">
    <property type="entry name" value="NAD(P)_dehydrat-like"/>
</dbReference>
<keyword evidence="5" id="KW-1185">Reference proteome</keyword>
<name>A0A9X0BBI5_9EURO</name>
<dbReference type="InterPro" id="IPR036291">
    <property type="entry name" value="NAD(P)-bd_dom_sf"/>
</dbReference>
<evidence type="ECO:0000313" key="5">
    <source>
        <dbReference type="Proteomes" id="UP001147747"/>
    </source>
</evidence>
<reference evidence="4" key="1">
    <citation type="submission" date="2022-12" db="EMBL/GenBank/DDBJ databases">
        <authorList>
            <person name="Petersen C."/>
        </authorList>
    </citation>
    <scope>NUCLEOTIDE SEQUENCE</scope>
    <source>
        <strain evidence="4">IBT 29677</strain>
    </source>
</reference>
<protein>
    <recommendedName>
        <fullName evidence="3">NAD-dependent epimerase/dehydratase domain-containing protein</fullName>
    </recommendedName>
</protein>
<keyword evidence="1" id="KW-0560">Oxidoreductase</keyword>
<dbReference type="Pfam" id="PF01370">
    <property type="entry name" value="Epimerase"/>
    <property type="match status" value="1"/>
</dbReference>
<feature type="domain" description="NAD-dependent epimerase/dehydratase" evidence="3">
    <location>
        <begin position="6"/>
        <end position="251"/>
    </location>
</feature>
<evidence type="ECO:0000256" key="1">
    <source>
        <dbReference type="ARBA" id="ARBA00023002"/>
    </source>
</evidence>